<sequence length="111" mass="12874">MKRFVNGLLISIMALTTFFQMTLQVNAEITAPVPEYAKWGKLAVNKTKDKYPNAQVIDYLHIGKEENNRISKEKFKLIVRQNSKEFGVFVTIEFNEDTEEVRNISFQETTP</sequence>
<feature type="signal peptide" evidence="1">
    <location>
        <begin position="1"/>
        <end position="27"/>
    </location>
</feature>
<comment type="caution">
    <text evidence="2">The sequence shown here is derived from an EMBL/GenBank/DDBJ whole genome shotgun (WGS) entry which is preliminary data.</text>
</comment>
<dbReference type="InterPro" id="IPR024987">
    <property type="entry name" value="DUF3889"/>
</dbReference>
<dbReference type="RefSeq" id="WP_191158686.1">
    <property type="nucleotide sequence ID" value="NZ_JACXAI010000015.1"/>
</dbReference>
<dbReference type="AlphaFoldDB" id="A0A926RYE0"/>
<evidence type="ECO:0000256" key="1">
    <source>
        <dbReference type="SAM" id="SignalP"/>
    </source>
</evidence>
<evidence type="ECO:0000313" key="3">
    <source>
        <dbReference type="Proteomes" id="UP000626844"/>
    </source>
</evidence>
<keyword evidence="1" id="KW-0732">Signal</keyword>
<proteinExistence type="predicted"/>
<protein>
    <submittedName>
        <fullName evidence="2">DUF3889 domain-containing protein</fullName>
    </submittedName>
</protein>
<keyword evidence="3" id="KW-1185">Reference proteome</keyword>
<gene>
    <name evidence="2" type="ORF">IC621_12700</name>
</gene>
<dbReference type="Gene3D" id="3.10.450.390">
    <property type="entry name" value="Protein of unknown function DUF3889"/>
    <property type="match status" value="1"/>
</dbReference>
<dbReference type="Pfam" id="PF13028">
    <property type="entry name" value="DUF3889"/>
    <property type="match status" value="1"/>
</dbReference>
<dbReference type="EMBL" id="JACXAI010000015">
    <property type="protein sequence ID" value="MBD1381092.1"/>
    <property type="molecule type" value="Genomic_DNA"/>
</dbReference>
<name>A0A926RYE0_9BACI</name>
<organism evidence="2 3">
    <name type="scientific">Metabacillus arenae</name>
    <dbReference type="NCBI Taxonomy" id="2771434"/>
    <lineage>
        <taxon>Bacteria</taxon>
        <taxon>Bacillati</taxon>
        <taxon>Bacillota</taxon>
        <taxon>Bacilli</taxon>
        <taxon>Bacillales</taxon>
        <taxon>Bacillaceae</taxon>
        <taxon>Metabacillus</taxon>
    </lineage>
</organism>
<dbReference type="Proteomes" id="UP000626844">
    <property type="component" value="Unassembled WGS sequence"/>
</dbReference>
<reference evidence="2" key="1">
    <citation type="submission" date="2020-09" db="EMBL/GenBank/DDBJ databases">
        <title>A novel bacterium of genus Bacillus, isolated from South China Sea.</title>
        <authorList>
            <person name="Huang H."/>
            <person name="Mo K."/>
            <person name="Hu Y."/>
        </authorList>
    </citation>
    <scope>NUCLEOTIDE SEQUENCE</scope>
    <source>
        <strain evidence="2">IB182487</strain>
    </source>
</reference>
<accession>A0A926RYE0</accession>
<evidence type="ECO:0000313" key="2">
    <source>
        <dbReference type="EMBL" id="MBD1381092.1"/>
    </source>
</evidence>
<feature type="chain" id="PRO_5037610006" evidence="1">
    <location>
        <begin position="28"/>
        <end position="111"/>
    </location>
</feature>